<comment type="caution">
    <text evidence="2">The sequence shown here is derived from an EMBL/GenBank/DDBJ whole genome shotgun (WGS) entry which is preliminary data.</text>
</comment>
<dbReference type="AlphaFoldDB" id="A0A9Q5HQ93"/>
<evidence type="ECO:0000313" key="3">
    <source>
        <dbReference type="Proteomes" id="UP000757232"/>
    </source>
</evidence>
<sequence length="98" mass="10764">MSTIANVVLGDSDDDYDPDFVPEDQSDTSEEETVLRPKPDVVETEAQKAEKEKARASLWESFQASVSATTGTSSASTSRSVKLVTIERRYRFAGEEVS</sequence>
<accession>A0A9Q5HQ93</accession>
<protein>
    <submittedName>
        <fullName evidence="2">Uncharacterized protein</fullName>
    </submittedName>
</protein>
<feature type="region of interest" description="Disordered" evidence="1">
    <location>
        <begin position="1"/>
        <end position="49"/>
    </location>
</feature>
<feature type="compositionally biased region" description="Acidic residues" evidence="1">
    <location>
        <begin position="11"/>
        <end position="32"/>
    </location>
</feature>
<name>A0A9Q5HQ93_SANBA</name>
<evidence type="ECO:0000313" key="2">
    <source>
        <dbReference type="EMBL" id="OCB83960.1"/>
    </source>
</evidence>
<reference evidence="2" key="1">
    <citation type="submission" date="2016-06" db="EMBL/GenBank/DDBJ databases">
        <title>Draft Genome sequence of the fungus Inonotus baumii.</title>
        <authorList>
            <person name="Zhu H."/>
            <person name="Lin W."/>
        </authorList>
    </citation>
    <scope>NUCLEOTIDE SEQUENCE</scope>
    <source>
        <strain evidence="2">821</strain>
    </source>
</reference>
<proteinExistence type="predicted"/>
<evidence type="ECO:0000256" key="1">
    <source>
        <dbReference type="SAM" id="MobiDB-lite"/>
    </source>
</evidence>
<organism evidence="2 3">
    <name type="scientific">Sanghuangporus baumii</name>
    <name type="common">Phellinus baumii</name>
    <dbReference type="NCBI Taxonomy" id="108892"/>
    <lineage>
        <taxon>Eukaryota</taxon>
        <taxon>Fungi</taxon>
        <taxon>Dikarya</taxon>
        <taxon>Basidiomycota</taxon>
        <taxon>Agaricomycotina</taxon>
        <taxon>Agaricomycetes</taxon>
        <taxon>Hymenochaetales</taxon>
        <taxon>Hymenochaetaceae</taxon>
        <taxon>Sanghuangporus</taxon>
    </lineage>
</organism>
<dbReference type="Proteomes" id="UP000757232">
    <property type="component" value="Unassembled WGS sequence"/>
</dbReference>
<gene>
    <name evidence="2" type="ORF">A7U60_g9169</name>
</gene>
<keyword evidence="3" id="KW-1185">Reference proteome</keyword>
<feature type="compositionally biased region" description="Basic and acidic residues" evidence="1">
    <location>
        <begin position="33"/>
        <end position="49"/>
    </location>
</feature>
<dbReference type="EMBL" id="LNZH02000217">
    <property type="protein sequence ID" value="OCB83960.1"/>
    <property type="molecule type" value="Genomic_DNA"/>
</dbReference>